<dbReference type="Proteomes" id="UP000008063">
    <property type="component" value="Unassembled WGS sequence"/>
</dbReference>
<dbReference type="EMBL" id="GL945475">
    <property type="protein sequence ID" value="EGO03174.1"/>
    <property type="molecule type" value="Genomic_DNA"/>
</dbReference>
<name>F8PJ13_SERL3</name>
<sequence>ICDLTKECIGLYPCLFQAKVGQAIAKGDQDIVCIADTGLGKTLGFLIPLLL</sequence>
<gene>
    <name evidence="2" type="ORF">SERLA73DRAFT_29041</name>
</gene>
<dbReference type="Gene3D" id="3.40.50.300">
    <property type="entry name" value="P-loop containing nucleotide triphosphate hydrolases"/>
    <property type="match status" value="1"/>
</dbReference>
<keyword evidence="3" id="KW-1185">Reference proteome</keyword>
<dbReference type="InterPro" id="IPR011545">
    <property type="entry name" value="DEAD/DEAH_box_helicase_dom"/>
</dbReference>
<feature type="non-terminal residue" evidence="2">
    <location>
        <position position="1"/>
    </location>
</feature>
<dbReference type="SUPFAM" id="SSF52540">
    <property type="entry name" value="P-loop containing nucleoside triphosphate hydrolases"/>
    <property type="match status" value="1"/>
</dbReference>
<feature type="non-terminal residue" evidence="2">
    <location>
        <position position="51"/>
    </location>
</feature>
<dbReference type="InParanoid" id="F8PJ13"/>
<organism evidence="3">
    <name type="scientific">Serpula lacrymans var. lacrymans (strain S7.3)</name>
    <name type="common">Dry rot fungus</name>
    <dbReference type="NCBI Taxonomy" id="936435"/>
    <lineage>
        <taxon>Eukaryota</taxon>
        <taxon>Fungi</taxon>
        <taxon>Dikarya</taxon>
        <taxon>Basidiomycota</taxon>
        <taxon>Agaricomycotina</taxon>
        <taxon>Agaricomycetes</taxon>
        <taxon>Agaricomycetidae</taxon>
        <taxon>Boletales</taxon>
        <taxon>Coniophorineae</taxon>
        <taxon>Serpulaceae</taxon>
        <taxon>Serpula</taxon>
    </lineage>
</organism>
<evidence type="ECO:0000259" key="1">
    <source>
        <dbReference type="Pfam" id="PF00270"/>
    </source>
</evidence>
<proteinExistence type="predicted"/>
<accession>F8PJ13</accession>
<feature type="domain" description="DEAD/DEAH-box helicase" evidence="1">
    <location>
        <begin position="16"/>
        <end position="50"/>
    </location>
</feature>
<dbReference type="GO" id="GO:0005524">
    <property type="term" value="F:ATP binding"/>
    <property type="evidence" value="ECO:0007669"/>
    <property type="project" value="InterPro"/>
</dbReference>
<dbReference type="OrthoDB" id="10261556at2759"/>
<evidence type="ECO:0000313" key="3">
    <source>
        <dbReference type="Proteomes" id="UP000008063"/>
    </source>
</evidence>
<dbReference type="AlphaFoldDB" id="F8PJ13"/>
<dbReference type="HOGENOM" id="CLU_196963_0_0_1"/>
<reference evidence="3" key="1">
    <citation type="journal article" date="2011" name="Science">
        <title>The plant cell wall-decomposing machinery underlies the functional diversity of forest fungi.</title>
        <authorList>
            <person name="Eastwood D.C."/>
            <person name="Floudas D."/>
            <person name="Binder M."/>
            <person name="Majcherczyk A."/>
            <person name="Schneider P."/>
            <person name="Aerts A."/>
            <person name="Asiegbu F.O."/>
            <person name="Baker S.E."/>
            <person name="Barry K."/>
            <person name="Bendiksby M."/>
            <person name="Blumentritt M."/>
            <person name="Coutinho P.M."/>
            <person name="Cullen D."/>
            <person name="de Vries R.P."/>
            <person name="Gathman A."/>
            <person name="Goodell B."/>
            <person name="Henrissat B."/>
            <person name="Ihrmark K."/>
            <person name="Kauserud H."/>
            <person name="Kohler A."/>
            <person name="LaButti K."/>
            <person name="Lapidus A."/>
            <person name="Lavin J.L."/>
            <person name="Lee Y.-H."/>
            <person name="Lindquist E."/>
            <person name="Lilly W."/>
            <person name="Lucas S."/>
            <person name="Morin E."/>
            <person name="Murat C."/>
            <person name="Oguiza J.A."/>
            <person name="Park J."/>
            <person name="Pisabarro A.G."/>
            <person name="Riley R."/>
            <person name="Rosling A."/>
            <person name="Salamov A."/>
            <person name="Schmidt O."/>
            <person name="Schmutz J."/>
            <person name="Skrede I."/>
            <person name="Stenlid J."/>
            <person name="Wiebenga A."/>
            <person name="Xie X."/>
            <person name="Kuees U."/>
            <person name="Hibbett D.S."/>
            <person name="Hoffmeister D."/>
            <person name="Hoegberg N."/>
            <person name="Martin F."/>
            <person name="Grigoriev I.V."/>
            <person name="Watkinson S.C."/>
        </authorList>
    </citation>
    <scope>NUCLEOTIDE SEQUENCE [LARGE SCALE GENOMIC DNA]</scope>
    <source>
        <strain evidence="3">strain S7.3</strain>
    </source>
</reference>
<dbReference type="GO" id="GO:0003676">
    <property type="term" value="F:nucleic acid binding"/>
    <property type="evidence" value="ECO:0007669"/>
    <property type="project" value="InterPro"/>
</dbReference>
<evidence type="ECO:0000313" key="2">
    <source>
        <dbReference type="EMBL" id="EGO03174.1"/>
    </source>
</evidence>
<dbReference type="InterPro" id="IPR027417">
    <property type="entry name" value="P-loop_NTPase"/>
</dbReference>
<dbReference type="Pfam" id="PF00270">
    <property type="entry name" value="DEAD"/>
    <property type="match status" value="1"/>
</dbReference>
<protein>
    <recommendedName>
        <fullName evidence="1">DEAD/DEAH-box helicase domain-containing protein</fullName>
    </recommendedName>
</protein>